<dbReference type="AlphaFoldDB" id="A0A7J7G4U4"/>
<feature type="region of interest" description="Disordered" evidence="1">
    <location>
        <begin position="146"/>
        <end position="168"/>
    </location>
</feature>
<organism evidence="2 3">
    <name type="scientific">Camellia sinensis</name>
    <name type="common">Tea plant</name>
    <name type="synonym">Thea sinensis</name>
    <dbReference type="NCBI Taxonomy" id="4442"/>
    <lineage>
        <taxon>Eukaryota</taxon>
        <taxon>Viridiplantae</taxon>
        <taxon>Streptophyta</taxon>
        <taxon>Embryophyta</taxon>
        <taxon>Tracheophyta</taxon>
        <taxon>Spermatophyta</taxon>
        <taxon>Magnoliopsida</taxon>
        <taxon>eudicotyledons</taxon>
        <taxon>Gunneridae</taxon>
        <taxon>Pentapetalae</taxon>
        <taxon>asterids</taxon>
        <taxon>Ericales</taxon>
        <taxon>Theaceae</taxon>
        <taxon>Camellia</taxon>
    </lineage>
</organism>
<evidence type="ECO:0000313" key="3">
    <source>
        <dbReference type="Proteomes" id="UP000593564"/>
    </source>
</evidence>
<accession>A0A7J7G4U4</accession>
<keyword evidence="3" id="KW-1185">Reference proteome</keyword>
<comment type="caution">
    <text evidence="2">The sequence shown here is derived from an EMBL/GenBank/DDBJ whole genome shotgun (WGS) entry which is preliminary data.</text>
</comment>
<dbReference type="EMBL" id="JACBKZ010000013">
    <property type="protein sequence ID" value="KAF5935763.1"/>
    <property type="molecule type" value="Genomic_DNA"/>
</dbReference>
<reference evidence="3" key="1">
    <citation type="journal article" date="2020" name="Nat. Commun.">
        <title>Genome assembly of wild tea tree DASZ reveals pedigree and selection history of tea varieties.</title>
        <authorList>
            <person name="Zhang W."/>
            <person name="Zhang Y."/>
            <person name="Qiu H."/>
            <person name="Guo Y."/>
            <person name="Wan H."/>
            <person name="Zhang X."/>
            <person name="Scossa F."/>
            <person name="Alseekh S."/>
            <person name="Zhang Q."/>
            <person name="Wang P."/>
            <person name="Xu L."/>
            <person name="Schmidt M.H."/>
            <person name="Jia X."/>
            <person name="Li D."/>
            <person name="Zhu A."/>
            <person name="Guo F."/>
            <person name="Chen W."/>
            <person name="Ni D."/>
            <person name="Usadel B."/>
            <person name="Fernie A.R."/>
            <person name="Wen W."/>
        </authorList>
    </citation>
    <scope>NUCLEOTIDE SEQUENCE [LARGE SCALE GENOMIC DNA]</scope>
    <source>
        <strain evidence="3">cv. G240</strain>
    </source>
</reference>
<gene>
    <name evidence="2" type="ORF">HYC85_026892</name>
</gene>
<dbReference type="Proteomes" id="UP000593564">
    <property type="component" value="Unassembled WGS sequence"/>
</dbReference>
<reference evidence="2 3" key="2">
    <citation type="submission" date="2020-07" db="EMBL/GenBank/DDBJ databases">
        <title>Genome assembly of wild tea tree DASZ reveals pedigree and selection history of tea varieties.</title>
        <authorList>
            <person name="Zhang W."/>
        </authorList>
    </citation>
    <scope>NUCLEOTIDE SEQUENCE [LARGE SCALE GENOMIC DNA]</scope>
    <source>
        <strain evidence="3">cv. G240</strain>
        <tissue evidence="2">Leaf</tissue>
    </source>
</reference>
<name>A0A7J7G4U4_CAMSI</name>
<proteinExistence type="predicted"/>
<sequence length="188" mass="21692">MPEKKKYAVKLLTNSHEIQTATGAAIPTVISQYDHKSCLRLISYSSSSSSRTLGHYFVVLVTMTLGTSMAAHQGTVAMAARQICLQLVNLIWSRKMDWFFRKKLRNHSKEIALEPGYHWTVELEVKEIQQQVENASSHLIENKEKQKNEDCQLEQQQKHLQNGKCHNEKMNATYNQKCQLTKQEKEFP</sequence>
<evidence type="ECO:0000313" key="2">
    <source>
        <dbReference type="EMBL" id="KAF5935763.1"/>
    </source>
</evidence>
<protein>
    <submittedName>
        <fullName evidence="2">Uncharacterized protein</fullName>
    </submittedName>
</protein>
<evidence type="ECO:0000256" key="1">
    <source>
        <dbReference type="SAM" id="MobiDB-lite"/>
    </source>
</evidence>